<dbReference type="AlphaFoldDB" id="A0A0L6JTU2"/>
<organism evidence="1 2">
    <name type="scientific">Pseudobacteroides cellulosolvens ATCC 35603 = DSM 2933</name>
    <dbReference type="NCBI Taxonomy" id="398512"/>
    <lineage>
        <taxon>Bacteria</taxon>
        <taxon>Bacillati</taxon>
        <taxon>Bacillota</taxon>
        <taxon>Clostridia</taxon>
        <taxon>Eubacteriales</taxon>
        <taxon>Oscillospiraceae</taxon>
        <taxon>Pseudobacteroides</taxon>
    </lineage>
</organism>
<sequence>MVMAKELGERKQGWQYGKTKDVISPLLRPQPNAILPQEQAVGTNPLRSTNISYLPLA</sequence>
<name>A0A0L6JTU2_9FIRM</name>
<keyword evidence="2" id="KW-1185">Reference proteome</keyword>
<accession>A0A0L6JTU2</accession>
<reference evidence="2" key="1">
    <citation type="submission" date="2015-07" db="EMBL/GenBank/DDBJ databases">
        <title>Near-Complete Genome Sequence of the Cellulolytic Bacterium Bacteroides (Pseudobacteroides) cellulosolvens ATCC 35603.</title>
        <authorList>
            <person name="Dassa B."/>
            <person name="Utturkar S.M."/>
            <person name="Klingeman D.M."/>
            <person name="Hurt R.A."/>
            <person name="Keller M."/>
            <person name="Xu J."/>
            <person name="Reddy Y.H.K."/>
            <person name="Borovok I."/>
            <person name="Grinberg I.R."/>
            <person name="Lamed R."/>
            <person name="Zhivin O."/>
            <person name="Bayer E.A."/>
            <person name="Brown S.D."/>
        </authorList>
    </citation>
    <scope>NUCLEOTIDE SEQUENCE [LARGE SCALE GENOMIC DNA]</scope>
    <source>
        <strain evidence="2">DSM 2933</strain>
    </source>
</reference>
<proteinExistence type="predicted"/>
<dbReference type="Proteomes" id="UP000036923">
    <property type="component" value="Unassembled WGS sequence"/>
</dbReference>
<dbReference type="EMBL" id="LGTC01000001">
    <property type="protein sequence ID" value="KNY28837.1"/>
    <property type="molecule type" value="Genomic_DNA"/>
</dbReference>
<evidence type="ECO:0000313" key="2">
    <source>
        <dbReference type="Proteomes" id="UP000036923"/>
    </source>
</evidence>
<protein>
    <submittedName>
        <fullName evidence="1">Uncharacterized protein</fullName>
    </submittedName>
</protein>
<gene>
    <name evidence="1" type="ORF">Bccel_4111</name>
</gene>
<evidence type="ECO:0000313" key="1">
    <source>
        <dbReference type="EMBL" id="KNY28837.1"/>
    </source>
</evidence>
<comment type="caution">
    <text evidence="1">The sequence shown here is derived from an EMBL/GenBank/DDBJ whole genome shotgun (WGS) entry which is preliminary data.</text>
</comment>